<dbReference type="CDD" id="cd04647">
    <property type="entry name" value="LbH_MAT_like"/>
    <property type="match status" value="1"/>
</dbReference>
<keyword evidence="1 4" id="KW-0808">Transferase</keyword>
<accession>A0A6N9TM19</accession>
<dbReference type="Gene3D" id="2.160.10.10">
    <property type="entry name" value="Hexapeptide repeat proteins"/>
    <property type="match status" value="1"/>
</dbReference>
<dbReference type="Pfam" id="PF14602">
    <property type="entry name" value="Hexapep_2"/>
    <property type="match status" value="1"/>
</dbReference>
<proteinExistence type="predicted"/>
<evidence type="ECO:0000313" key="5">
    <source>
        <dbReference type="Proteomes" id="UP000469346"/>
    </source>
</evidence>
<dbReference type="SUPFAM" id="SSF51161">
    <property type="entry name" value="Trimeric LpxA-like enzymes"/>
    <property type="match status" value="1"/>
</dbReference>
<keyword evidence="2" id="KW-0677">Repeat</keyword>
<evidence type="ECO:0000313" key="4">
    <source>
        <dbReference type="EMBL" id="NDY42285.1"/>
    </source>
</evidence>
<dbReference type="AlphaFoldDB" id="A0A6N9TM19"/>
<evidence type="ECO:0000256" key="2">
    <source>
        <dbReference type="ARBA" id="ARBA00022737"/>
    </source>
</evidence>
<reference evidence="4 5" key="1">
    <citation type="submission" date="2020-02" db="EMBL/GenBank/DDBJ databases">
        <title>Comparative genomics of sulfur disproportionating microorganisms.</title>
        <authorList>
            <person name="Ward L.M."/>
            <person name="Bertran E."/>
            <person name="Johnston D.T."/>
        </authorList>
    </citation>
    <scope>NUCLEOTIDE SEQUENCE [LARGE SCALE GENOMIC DNA]</scope>
    <source>
        <strain evidence="4 5">DSM 100025</strain>
    </source>
</reference>
<dbReference type="InterPro" id="IPR011004">
    <property type="entry name" value="Trimer_LpxA-like_sf"/>
</dbReference>
<dbReference type="EMBL" id="JAAGRR010000045">
    <property type="protein sequence ID" value="NDY42285.1"/>
    <property type="molecule type" value="Genomic_DNA"/>
</dbReference>
<feature type="region of interest" description="Disordered" evidence="3">
    <location>
        <begin position="148"/>
        <end position="175"/>
    </location>
</feature>
<evidence type="ECO:0000256" key="1">
    <source>
        <dbReference type="ARBA" id="ARBA00022679"/>
    </source>
</evidence>
<dbReference type="PANTHER" id="PTHR23416">
    <property type="entry name" value="SIALIC ACID SYNTHASE-RELATED"/>
    <property type="match status" value="1"/>
</dbReference>
<name>A0A6N9TM19_DISTH</name>
<comment type="caution">
    <text evidence="4">The sequence shown here is derived from an EMBL/GenBank/DDBJ whole genome shotgun (WGS) entry which is preliminary data.</text>
</comment>
<dbReference type="PANTHER" id="PTHR23416:SF78">
    <property type="entry name" value="LIPOPOLYSACCHARIDE BIOSYNTHESIS O-ACETYL TRANSFERASE WBBJ-RELATED"/>
    <property type="match status" value="1"/>
</dbReference>
<protein>
    <submittedName>
        <fullName evidence="4">Acyltransferase</fullName>
    </submittedName>
</protein>
<keyword evidence="4" id="KW-0012">Acyltransferase</keyword>
<dbReference type="PROSITE" id="PS00101">
    <property type="entry name" value="HEXAPEP_TRANSFERASES"/>
    <property type="match status" value="1"/>
</dbReference>
<dbReference type="Proteomes" id="UP000469346">
    <property type="component" value="Unassembled WGS sequence"/>
</dbReference>
<sequence>MNPGAVHVGEGVVIRRGCFLRAHRGPGLRIRIGDGSSLNERCRISAAEEVTIGRHVMVAAEVFIVDHDHVFDHPDLPPALVREVRSRPVRIDDGCWLGFRSIVLKGVRVGRRSVVGAGAVVTRDVPPESLAVGVPARVVARRDPRSGKWVKVAGGRDGPGDGVSPGRLDKAGPGR</sequence>
<evidence type="ECO:0000256" key="3">
    <source>
        <dbReference type="SAM" id="MobiDB-lite"/>
    </source>
</evidence>
<dbReference type="RefSeq" id="WP_163298429.1">
    <property type="nucleotide sequence ID" value="NZ_JAAGRR010000045.1"/>
</dbReference>
<dbReference type="InterPro" id="IPR051159">
    <property type="entry name" value="Hexapeptide_acetyltransf"/>
</dbReference>
<dbReference type="GO" id="GO:0016746">
    <property type="term" value="F:acyltransferase activity"/>
    <property type="evidence" value="ECO:0007669"/>
    <property type="project" value="UniProtKB-KW"/>
</dbReference>
<organism evidence="4 5">
    <name type="scientific">Dissulfurirhabdus thermomarina</name>
    <dbReference type="NCBI Taxonomy" id="1765737"/>
    <lineage>
        <taxon>Bacteria</taxon>
        <taxon>Deltaproteobacteria</taxon>
        <taxon>Dissulfurirhabdaceae</taxon>
        <taxon>Dissulfurirhabdus</taxon>
    </lineage>
</organism>
<keyword evidence="5" id="KW-1185">Reference proteome</keyword>
<dbReference type="InterPro" id="IPR018357">
    <property type="entry name" value="Hexapep_transf_CS"/>
</dbReference>
<gene>
    <name evidence="4" type="ORF">G3N55_05440</name>
</gene>
<dbReference type="InterPro" id="IPR001451">
    <property type="entry name" value="Hexapep"/>
</dbReference>